<protein>
    <submittedName>
        <fullName evidence="10">Type IV pilus assembly protein PilC</fullName>
    </submittedName>
</protein>
<comment type="caution">
    <text evidence="10">The sequence shown here is derived from an EMBL/GenBank/DDBJ whole genome shotgun (WGS) entry which is preliminary data.</text>
</comment>
<keyword evidence="5 8" id="KW-0812">Transmembrane</keyword>
<feature type="domain" description="Type II secretion system protein GspF" evidence="9">
    <location>
        <begin position="275"/>
        <end position="397"/>
    </location>
</feature>
<dbReference type="InterPro" id="IPR042094">
    <property type="entry name" value="T2SS_GspF_sf"/>
</dbReference>
<keyword evidence="6 8" id="KW-1133">Transmembrane helix</keyword>
<dbReference type="FunFam" id="1.20.81.30:FF:000001">
    <property type="entry name" value="Type II secretion system protein F"/>
    <property type="match status" value="2"/>
</dbReference>
<dbReference type="InterPro" id="IPR018076">
    <property type="entry name" value="T2SS_GspF_dom"/>
</dbReference>
<dbReference type="PRINTS" id="PR00812">
    <property type="entry name" value="BCTERIALGSPF"/>
</dbReference>
<proteinExistence type="inferred from homology"/>
<evidence type="ECO:0000256" key="1">
    <source>
        <dbReference type="ARBA" id="ARBA00004429"/>
    </source>
</evidence>
<keyword evidence="3" id="KW-1003">Cell membrane</keyword>
<organism evidence="10 11">
    <name type="scientific">Geodia barretti</name>
    <name type="common">Barrett's horny sponge</name>
    <dbReference type="NCBI Taxonomy" id="519541"/>
    <lineage>
        <taxon>Eukaryota</taxon>
        <taxon>Metazoa</taxon>
        <taxon>Porifera</taxon>
        <taxon>Demospongiae</taxon>
        <taxon>Heteroscleromorpha</taxon>
        <taxon>Tetractinellida</taxon>
        <taxon>Astrophorina</taxon>
        <taxon>Geodiidae</taxon>
        <taxon>Geodia</taxon>
    </lineage>
</organism>
<keyword evidence="11" id="KW-1185">Reference proteome</keyword>
<dbReference type="GO" id="GO:0005886">
    <property type="term" value="C:plasma membrane"/>
    <property type="evidence" value="ECO:0007669"/>
    <property type="project" value="UniProtKB-SubCell"/>
</dbReference>
<dbReference type="EMBL" id="CASHTH010002260">
    <property type="protein sequence ID" value="CAI8027147.1"/>
    <property type="molecule type" value="Genomic_DNA"/>
</dbReference>
<comment type="subcellular location">
    <subcellularLocation>
        <location evidence="1">Cell inner membrane</location>
        <topology evidence="1">Multi-pass membrane protein</topology>
    </subcellularLocation>
</comment>
<evidence type="ECO:0000313" key="11">
    <source>
        <dbReference type="Proteomes" id="UP001174909"/>
    </source>
</evidence>
<name>A0AA35WUL3_GEOBA</name>
<dbReference type="Proteomes" id="UP001174909">
    <property type="component" value="Unassembled WGS sequence"/>
</dbReference>
<feature type="domain" description="Type II secretion system protein GspF" evidence="9">
    <location>
        <begin position="72"/>
        <end position="195"/>
    </location>
</feature>
<evidence type="ECO:0000256" key="3">
    <source>
        <dbReference type="ARBA" id="ARBA00022475"/>
    </source>
</evidence>
<dbReference type="AlphaFoldDB" id="A0AA35WUL3"/>
<evidence type="ECO:0000256" key="4">
    <source>
        <dbReference type="ARBA" id="ARBA00022519"/>
    </source>
</evidence>
<dbReference type="PANTHER" id="PTHR30012:SF7">
    <property type="entry name" value="PROTEIN TRANSPORT PROTEIN HOFC HOMOLOG"/>
    <property type="match status" value="1"/>
</dbReference>
<evidence type="ECO:0000256" key="6">
    <source>
        <dbReference type="ARBA" id="ARBA00022989"/>
    </source>
</evidence>
<sequence>MLKEKSMPVYLYRGRSRAGTEVRGQRQAASRQALANMLRREQVKPLMIKEKGRQRALFRSGGRVKPKELAVFTRQFSVMIDAGLPLVQCLESLGQQQENRAFQSVLQTVREDVESGASLASALEQHPRVFDPLYSSMVAAGEAGGILDTILRRLSTYIEKAVKLKRAVVSAMVYPAVVMAVALAIVLLILWKVVPVFATLFASLQAALPWPTQVVIAASHLVGHSIPFLLIGGFGLGYAFRRYYATPGGRRTLDRALLKIPILGGVMRKIAISRFSRTLATLLSGGVPILESLAITARTAGNAVVEEAVFKTRSAIQEGKAMAETLRDSQVFPPIVTQMVGVGEQTGGLDTMLTKLAEFYEDEVDAAVSDLLTALEPLLILLLGLLVGGIVISMYLPLFSLIAKLSVV</sequence>
<evidence type="ECO:0000313" key="10">
    <source>
        <dbReference type="EMBL" id="CAI8027147.1"/>
    </source>
</evidence>
<dbReference type="InterPro" id="IPR003004">
    <property type="entry name" value="GspF/PilC"/>
</dbReference>
<keyword evidence="7 8" id="KW-0472">Membrane</keyword>
<feature type="transmembrane region" description="Helical" evidence="8">
    <location>
        <begin position="378"/>
        <end position="403"/>
    </location>
</feature>
<evidence type="ECO:0000256" key="7">
    <source>
        <dbReference type="ARBA" id="ARBA00023136"/>
    </source>
</evidence>
<evidence type="ECO:0000256" key="5">
    <source>
        <dbReference type="ARBA" id="ARBA00022692"/>
    </source>
</evidence>
<dbReference type="Pfam" id="PF00482">
    <property type="entry name" value="T2SSF"/>
    <property type="match status" value="2"/>
</dbReference>
<evidence type="ECO:0000256" key="8">
    <source>
        <dbReference type="SAM" id="Phobius"/>
    </source>
</evidence>
<dbReference type="PANTHER" id="PTHR30012">
    <property type="entry name" value="GENERAL SECRETION PATHWAY PROTEIN"/>
    <property type="match status" value="1"/>
</dbReference>
<evidence type="ECO:0000259" key="9">
    <source>
        <dbReference type="Pfam" id="PF00482"/>
    </source>
</evidence>
<dbReference type="Gene3D" id="1.20.81.30">
    <property type="entry name" value="Type II secretion system (T2SS), domain F"/>
    <property type="match status" value="2"/>
</dbReference>
<comment type="similarity">
    <text evidence="2">Belongs to the GSP F family.</text>
</comment>
<feature type="transmembrane region" description="Helical" evidence="8">
    <location>
        <begin position="214"/>
        <end position="240"/>
    </location>
</feature>
<keyword evidence="4" id="KW-0997">Cell inner membrane</keyword>
<reference evidence="10" key="1">
    <citation type="submission" date="2023-03" db="EMBL/GenBank/DDBJ databases">
        <authorList>
            <person name="Steffen K."/>
            <person name="Cardenas P."/>
        </authorList>
    </citation>
    <scope>NUCLEOTIDE SEQUENCE</scope>
</reference>
<accession>A0AA35WUL3</accession>
<gene>
    <name evidence="10" type="ORF">GBAR_LOCUS15542</name>
</gene>
<feature type="transmembrane region" description="Helical" evidence="8">
    <location>
        <begin position="173"/>
        <end position="194"/>
    </location>
</feature>
<evidence type="ECO:0000256" key="2">
    <source>
        <dbReference type="ARBA" id="ARBA00005745"/>
    </source>
</evidence>